<dbReference type="InterPro" id="IPR050445">
    <property type="entry name" value="Bact_polysacc_biosynth/exp"/>
</dbReference>
<evidence type="ECO:0000256" key="1">
    <source>
        <dbReference type="SAM" id="Coils"/>
    </source>
</evidence>
<dbReference type="OrthoDB" id="5452389at2"/>
<dbReference type="RefSeq" id="WP_111228956.1">
    <property type="nucleotide sequence ID" value="NZ_NBIU01000002.1"/>
</dbReference>
<dbReference type="PANTHER" id="PTHR32309">
    <property type="entry name" value="TYROSINE-PROTEIN KINASE"/>
    <property type="match status" value="1"/>
</dbReference>
<dbReference type="AlphaFoldDB" id="A0A2W6MXY2"/>
<dbReference type="Proteomes" id="UP000249746">
    <property type="component" value="Unassembled WGS sequence"/>
</dbReference>
<dbReference type="GO" id="GO:0005886">
    <property type="term" value="C:plasma membrane"/>
    <property type="evidence" value="ECO:0007669"/>
    <property type="project" value="TreeGrafter"/>
</dbReference>
<feature type="transmembrane region" description="Helical" evidence="2">
    <location>
        <begin position="41"/>
        <end position="62"/>
    </location>
</feature>
<proteinExistence type="predicted"/>
<keyword evidence="4" id="KW-1185">Reference proteome</keyword>
<evidence type="ECO:0000256" key="2">
    <source>
        <dbReference type="SAM" id="Phobius"/>
    </source>
</evidence>
<dbReference type="PANTHER" id="PTHR32309:SF13">
    <property type="entry name" value="FERRIC ENTEROBACTIN TRANSPORT PROTEIN FEPE"/>
    <property type="match status" value="1"/>
</dbReference>
<name>A0A2W6MXY2_9HELI</name>
<accession>A0A2W6MXY2</accession>
<dbReference type="GO" id="GO:0004713">
    <property type="term" value="F:protein tyrosine kinase activity"/>
    <property type="evidence" value="ECO:0007669"/>
    <property type="project" value="TreeGrafter"/>
</dbReference>
<feature type="coiled-coil region" evidence="1">
    <location>
        <begin position="272"/>
        <end position="322"/>
    </location>
</feature>
<evidence type="ECO:0000313" key="4">
    <source>
        <dbReference type="Proteomes" id="UP000249746"/>
    </source>
</evidence>
<evidence type="ECO:0000313" key="3">
    <source>
        <dbReference type="EMBL" id="PZT48899.1"/>
    </source>
</evidence>
<protein>
    <submittedName>
        <fullName evidence="3">Capsule biosynthesis protein</fullName>
    </submittedName>
</protein>
<sequence length="391" mass="44198">MNKLKALFKKTKLQAGTLTTHKEDTLLQAKGIIPFVKSFKIVFVLMIPVICYYLFFAAPRYVSTITMSVRSSSSDIAPISGLASLVGVNTGAREDVLFLQSYIHSLDMLNILQDSIDIKSLYQKQGLDPFYSLKEESSQEDFLKFFQNRTKIIFDQTSGLLSVEVEGFTQEDAQKIANTILMQSEKFVNEISHKAAREQMAFAEQELLRAKERLSKAQNDLLVFQGRYGVFDPLKQAEAKASLTNEIESKIAQKEAELTTMQSYLNENAPQIIMLKSEIKALNQQLDKESAKIVSSKNSKRLNNLAAKFQDLSIEAKFAQDAYTTALTSVETTRIESSRKIKQLVIIQGANLPQDSTYPRILYNILTIFVILSLLYGIIKLIAMIIEEHRY</sequence>
<comment type="caution">
    <text evidence="3">The sequence shown here is derived from an EMBL/GenBank/DDBJ whole genome shotgun (WGS) entry which is preliminary data.</text>
</comment>
<keyword evidence="2" id="KW-0472">Membrane</keyword>
<keyword evidence="1" id="KW-0175">Coiled coil</keyword>
<feature type="coiled-coil region" evidence="1">
    <location>
        <begin position="193"/>
        <end position="220"/>
    </location>
</feature>
<keyword evidence="2" id="KW-1133">Transmembrane helix</keyword>
<keyword evidence="2" id="KW-0812">Transmembrane</keyword>
<reference evidence="3 4" key="1">
    <citation type="submission" date="2017-03" db="EMBL/GenBank/DDBJ databases">
        <title>Genomic and clinical evidence uncovers the enterohepatic species Helicobacter valdiviensis as a potential human intestinal pathogen.</title>
        <authorList>
            <person name="Fresia P."/>
            <person name="Jara R."/>
            <person name="Sierra R."/>
            <person name="Ferres I."/>
            <person name="Greif G."/>
            <person name="Iraola G."/>
            <person name="Collado L."/>
        </authorList>
    </citation>
    <scope>NUCLEOTIDE SEQUENCE [LARGE SCALE GENOMIC DNA]</scope>
    <source>
        <strain evidence="3 4">WBE14</strain>
    </source>
</reference>
<dbReference type="EMBL" id="NBIU01000002">
    <property type="protein sequence ID" value="PZT48899.1"/>
    <property type="molecule type" value="Genomic_DNA"/>
</dbReference>
<feature type="transmembrane region" description="Helical" evidence="2">
    <location>
        <begin position="361"/>
        <end position="386"/>
    </location>
</feature>
<gene>
    <name evidence="3" type="ORF">B6S12_00975</name>
</gene>
<organism evidence="3 4">
    <name type="scientific">Helicobacter valdiviensis</name>
    <dbReference type="NCBI Taxonomy" id="1458358"/>
    <lineage>
        <taxon>Bacteria</taxon>
        <taxon>Pseudomonadati</taxon>
        <taxon>Campylobacterota</taxon>
        <taxon>Epsilonproteobacteria</taxon>
        <taxon>Campylobacterales</taxon>
        <taxon>Helicobacteraceae</taxon>
        <taxon>Helicobacter</taxon>
    </lineage>
</organism>